<protein>
    <submittedName>
        <fullName evidence="2">Uncharacterized protein</fullName>
    </submittedName>
</protein>
<organism evidence="2 3">
    <name type="scientific">Asterophora parasitica</name>
    <dbReference type="NCBI Taxonomy" id="117018"/>
    <lineage>
        <taxon>Eukaryota</taxon>
        <taxon>Fungi</taxon>
        <taxon>Dikarya</taxon>
        <taxon>Basidiomycota</taxon>
        <taxon>Agaricomycotina</taxon>
        <taxon>Agaricomycetes</taxon>
        <taxon>Agaricomycetidae</taxon>
        <taxon>Agaricales</taxon>
        <taxon>Tricholomatineae</taxon>
        <taxon>Lyophyllaceae</taxon>
        <taxon>Asterophora</taxon>
    </lineage>
</organism>
<evidence type="ECO:0000313" key="3">
    <source>
        <dbReference type="Proteomes" id="UP000775547"/>
    </source>
</evidence>
<evidence type="ECO:0000256" key="1">
    <source>
        <dbReference type="SAM" id="MobiDB-lite"/>
    </source>
</evidence>
<name>A0A9P7G5W7_9AGAR</name>
<reference evidence="2" key="2">
    <citation type="submission" date="2021-10" db="EMBL/GenBank/DDBJ databases">
        <title>Phylogenomics reveals ancestral predisposition of the termite-cultivated fungus Termitomyces towards a domesticated lifestyle.</title>
        <authorList>
            <person name="Auxier B."/>
            <person name="Grum-Grzhimaylo A."/>
            <person name="Cardenas M.E."/>
            <person name="Lodge J.D."/>
            <person name="Laessoe T."/>
            <person name="Pedersen O."/>
            <person name="Smith M.E."/>
            <person name="Kuyper T.W."/>
            <person name="Franco-Molano E.A."/>
            <person name="Baroni T.J."/>
            <person name="Aanen D.K."/>
        </authorList>
    </citation>
    <scope>NUCLEOTIDE SEQUENCE</scope>
    <source>
        <strain evidence="2">AP01</strain>
        <tissue evidence="2">Mycelium</tissue>
    </source>
</reference>
<proteinExistence type="predicted"/>
<accession>A0A9P7G5W7</accession>
<sequence length="67" mass="7302">MESTNPGPRPSYTLIDGDVLPWTLLDDVFSNRANFADNSPTSIGRRGAAERHGHVDRAAQGREHAAE</sequence>
<dbReference type="EMBL" id="JABCKV010000320">
    <property type="protein sequence ID" value="KAG5641395.1"/>
    <property type="molecule type" value="Genomic_DNA"/>
</dbReference>
<keyword evidence="3" id="KW-1185">Reference proteome</keyword>
<feature type="region of interest" description="Disordered" evidence="1">
    <location>
        <begin position="33"/>
        <end position="67"/>
    </location>
</feature>
<dbReference type="AlphaFoldDB" id="A0A9P7G5W7"/>
<dbReference type="OrthoDB" id="432970at2759"/>
<dbReference type="Proteomes" id="UP000775547">
    <property type="component" value="Unassembled WGS sequence"/>
</dbReference>
<evidence type="ECO:0000313" key="2">
    <source>
        <dbReference type="EMBL" id="KAG5641395.1"/>
    </source>
</evidence>
<reference evidence="2" key="1">
    <citation type="submission" date="2020-07" db="EMBL/GenBank/DDBJ databases">
        <authorList>
            <person name="Nieuwenhuis M."/>
            <person name="Van De Peppel L.J.J."/>
        </authorList>
    </citation>
    <scope>NUCLEOTIDE SEQUENCE</scope>
    <source>
        <strain evidence="2">AP01</strain>
        <tissue evidence="2">Mycelium</tissue>
    </source>
</reference>
<comment type="caution">
    <text evidence="2">The sequence shown here is derived from an EMBL/GenBank/DDBJ whole genome shotgun (WGS) entry which is preliminary data.</text>
</comment>
<gene>
    <name evidence="2" type="ORF">DXG03_005348</name>
</gene>
<feature type="compositionally biased region" description="Polar residues" evidence="1">
    <location>
        <begin position="33"/>
        <end position="42"/>
    </location>
</feature>
<feature type="compositionally biased region" description="Basic and acidic residues" evidence="1">
    <location>
        <begin position="47"/>
        <end position="67"/>
    </location>
</feature>